<protein>
    <submittedName>
        <fullName evidence="1">Uncharacterized protein</fullName>
    </submittedName>
</protein>
<sequence>MASCHPFEDDAPFADKVKTLEDDELLEIWEETQQLAGLLSQQIKAELPLAPQYEQLIVAELQLRHGRRLYDRDLGK</sequence>
<evidence type="ECO:0000313" key="1">
    <source>
        <dbReference type="EMBL" id="HJA79677.1"/>
    </source>
</evidence>
<accession>A0A9D2KQD8</accession>
<name>A0A9D2KQD8_9BACT</name>
<comment type="caution">
    <text evidence="1">The sequence shown here is derived from an EMBL/GenBank/DDBJ whole genome shotgun (WGS) entry which is preliminary data.</text>
</comment>
<evidence type="ECO:0000313" key="2">
    <source>
        <dbReference type="Proteomes" id="UP000823821"/>
    </source>
</evidence>
<organism evidence="1 2">
    <name type="scientific">Candidatus Desulfovibrio intestinavium</name>
    <dbReference type="NCBI Taxonomy" id="2838534"/>
    <lineage>
        <taxon>Bacteria</taxon>
        <taxon>Pseudomonadati</taxon>
        <taxon>Thermodesulfobacteriota</taxon>
        <taxon>Desulfovibrionia</taxon>
        <taxon>Desulfovibrionales</taxon>
        <taxon>Desulfovibrionaceae</taxon>
        <taxon>Desulfovibrio</taxon>
    </lineage>
</organism>
<dbReference type="Proteomes" id="UP000823821">
    <property type="component" value="Unassembled WGS sequence"/>
</dbReference>
<dbReference type="EMBL" id="DWZD01000047">
    <property type="protein sequence ID" value="HJA79677.1"/>
    <property type="molecule type" value="Genomic_DNA"/>
</dbReference>
<reference evidence="1" key="1">
    <citation type="journal article" date="2021" name="PeerJ">
        <title>Extensive microbial diversity within the chicken gut microbiome revealed by metagenomics and culture.</title>
        <authorList>
            <person name="Gilroy R."/>
            <person name="Ravi A."/>
            <person name="Getino M."/>
            <person name="Pursley I."/>
            <person name="Horton D.L."/>
            <person name="Alikhan N.F."/>
            <person name="Baker D."/>
            <person name="Gharbi K."/>
            <person name="Hall N."/>
            <person name="Watson M."/>
            <person name="Adriaenssens E.M."/>
            <person name="Foster-Nyarko E."/>
            <person name="Jarju S."/>
            <person name="Secka A."/>
            <person name="Antonio M."/>
            <person name="Oren A."/>
            <person name="Chaudhuri R.R."/>
            <person name="La Ragione R."/>
            <person name="Hildebrand F."/>
            <person name="Pallen M.J."/>
        </authorList>
    </citation>
    <scope>NUCLEOTIDE SEQUENCE</scope>
    <source>
        <strain evidence="1">5032</strain>
    </source>
</reference>
<reference evidence="1" key="2">
    <citation type="submission" date="2021-04" db="EMBL/GenBank/DDBJ databases">
        <authorList>
            <person name="Gilroy R."/>
        </authorList>
    </citation>
    <scope>NUCLEOTIDE SEQUENCE</scope>
    <source>
        <strain evidence="1">5032</strain>
    </source>
</reference>
<proteinExistence type="predicted"/>
<dbReference type="AlphaFoldDB" id="A0A9D2KQD8"/>
<gene>
    <name evidence="1" type="ORF">H9784_08970</name>
</gene>